<dbReference type="PANTHER" id="PTHR12428">
    <property type="entry name" value="OXA1"/>
    <property type="match status" value="1"/>
</dbReference>
<keyword evidence="5 7" id="KW-0472">Membrane</keyword>
<comment type="similarity">
    <text evidence="2 6">Belongs to the OXA1/ALB3/YidC family.</text>
</comment>
<dbReference type="GO" id="GO:0005743">
    <property type="term" value="C:mitochondrial inner membrane"/>
    <property type="evidence" value="ECO:0007669"/>
    <property type="project" value="TreeGrafter"/>
</dbReference>
<sequence>MASFGGTVRLLGRSHLTSGRGIPSRLVSSALSRSADSTLRRGFASVRQQNVLGLSHSTSRSLLQPNHLLPGLVFTRHFSKDSPVPVTEAATSAPSEAAAAVSAPLPPTETASTVAETASSTLDAIHTPLQYGDFSALGLSHWTPSGIVQWTMEIINTTTHLPWFWTIVAGTVFWRLLVLPVSINGLRNSSRLQPYQNEIQKVQAEMGEAAKKNDLILRQKTALKLKAVYEKAGVSVMGGVLVPIVQIPVTLGMFFGVRNMCNLPVEQMKWSGLELLPDLTVPDPTWILPIAMVALVNVQIPLGAAEMDYKTRPGMAHLMNALRVLSVLAIGVTASFPAGLVLSLITTSAFTILQSAALQYGPIRRYLGIQDLPQNSKLPSMKESLEYIIKSLKDKVQETKEVEARKVSRARASEQMKKFEQARRK</sequence>
<evidence type="ECO:0000256" key="5">
    <source>
        <dbReference type="ARBA" id="ARBA00023136"/>
    </source>
</evidence>
<feature type="transmembrane region" description="Helical" evidence="7">
    <location>
        <begin position="234"/>
        <end position="255"/>
    </location>
</feature>
<comment type="subcellular location">
    <subcellularLocation>
        <location evidence="1 6">Membrane</location>
        <topology evidence="1 6">Multi-pass membrane protein</topology>
    </subcellularLocation>
</comment>
<dbReference type="InterPro" id="IPR001708">
    <property type="entry name" value="YidC/ALB3/OXA1/COX18"/>
</dbReference>
<keyword evidence="4 7" id="KW-1133">Transmembrane helix</keyword>
<dbReference type="NCBIfam" id="TIGR03592">
    <property type="entry name" value="yidC_oxa1_cterm"/>
    <property type="match status" value="1"/>
</dbReference>
<dbReference type="InterPro" id="IPR028055">
    <property type="entry name" value="YidC/Oxa/ALB_C"/>
</dbReference>
<dbReference type="PANTHER" id="PTHR12428:SF65">
    <property type="entry name" value="CYTOCHROME C OXIDASE ASSEMBLY PROTEIN COX18, MITOCHONDRIAL"/>
    <property type="match status" value="1"/>
</dbReference>
<dbReference type="AlphaFoldDB" id="A0A9P5XJL3"/>
<evidence type="ECO:0000256" key="3">
    <source>
        <dbReference type="ARBA" id="ARBA00022692"/>
    </source>
</evidence>
<feature type="transmembrane region" description="Helical" evidence="7">
    <location>
        <begin position="286"/>
        <end position="304"/>
    </location>
</feature>
<organism evidence="9 10">
    <name type="scientific">Macrolepiota fuliginosa MF-IS2</name>
    <dbReference type="NCBI Taxonomy" id="1400762"/>
    <lineage>
        <taxon>Eukaryota</taxon>
        <taxon>Fungi</taxon>
        <taxon>Dikarya</taxon>
        <taxon>Basidiomycota</taxon>
        <taxon>Agaricomycotina</taxon>
        <taxon>Agaricomycetes</taxon>
        <taxon>Agaricomycetidae</taxon>
        <taxon>Agaricales</taxon>
        <taxon>Agaricineae</taxon>
        <taxon>Agaricaceae</taxon>
        <taxon>Macrolepiota</taxon>
    </lineage>
</organism>
<feature type="domain" description="Membrane insertase YidC/Oxa/ALB C-terminal" evidence="8">
    <location>
        <begin position="163"/>
        <end position="358"/>
    </location>
</feature>
<proteinExistence type="inferred from homology"/>
<evidence type="ECO:0000256" key="7">
    <source>
        <dbReference type="SAM" id="Phobius"/>
    </source>
</evidence>
<reference evidence="9" key="1">
    <citation type="submission" date="2020-11" db="EMBL/GenBank/DDBJ databases">
        <authorList>
            <consortium name="DOE Joint Genome Institute"/>
            <person name="Ahrendt S."/>
            <person name="Riley R."/>
            <person name="Andreopoulos W."/>
            <person name="Labutti K."/>
            <person name="Pangilinan J."/>
            <person name="Ruiz-Duenas F.J."/>
            <person name="Barrasa J.M."/>
            <person name="Sanchez-Garcia M."/>
            <person name="Camarero S."/>
            <person name="Miyauchi S."/>
            <person name="Serrano A."/>
            <person name="Linde D."/>
            <person name="Babiker R."/>
            <person name="Drula E."/>
            <person name="Ayuso-Fernandez I."/>
            <person name="Pacheco R."/>
            <person name="Padilla G."/>
            <person name="Ferreira P."/>
            <person name="Barriuso J."/>
            <person name="Kellner H."/>
            <person name="Castanera R."/>
            <person name="Alfaro M."/>
            <person name="Ramirez L."/>
            <person name="Pisabarro A.G."/>
            <person name="Kuo A."/>
            <person name="Tritt A."/>
            <person name="Lipzen A."/>
            <person name="He G."/>
            <person name="Yan M."/>
            <person name="Ng V."/>
            <person name="Cullen D."/>
            <person name="Martin F."/>
            <person name="Rosso M.-N."/>
            <person name="Henrissat B."/>
            <person name="Hibbett D."/>
            <person name="Martinez A.T."/>
            <person name="Grigoriev I.V."/>
        </authorList>
    </citation>
    <scope>NUCLEOTIDE SEQUENCE</scope>
    <source>
        <strain evidence="9">MF-IS2</strain>
    </source>
</reference>
<dbReference type="GO" id="GO:0032977">
    <property type="term" value="F:membrane insertase activity"/>
    <property type="evidence" value="ECO:0007669"/>
    <property type="project" value="InterPro"/>
</dbReference>
<gene>
    <name evidence="9" type="ORF">P691DRAFT_725446</name>
</gene>
<evidence type="ECO:0000256" key="1">
    <source>
        <dbReference type="ARBA" id="ARBA00004141"/>
    </source>
</evidence>
<name>A0A9P5XJL3_9AGAR</name>
<dbReference type="EMBL" id="MU151098">
    <property type="protein sequence ID" value="KAF9450755.1"/>
    <property type="molecule type" value="Genomic_DNA"/>
</dbReference>
<keyword evidence="3 6" id="KW-0812">Transmembrane</keyword>
<dbReference type="Pfam" id="PF02096">
    <property type="entry name" value="60KD_IMP"/>
    <property type="match status" value="1"/>
</dbReference>
<dbReference type="OrthoDB" id="2148490at2759"/>
<dbReference type="GO" id="GO:0032979">
    <property type="term" value="P:protein insertion into mitochondrial inner membrane from matrix"/>
    <property type="evidence" value="ECO:0007669"/>
    <property type="project" value="TreeGrafter"/>
</dbReference>
<dbReference type="CDD" id="cd20069">
    <property type="entry name" value="5TM_Oxa1-like"/>
    <property type="match status" value="1"/>
</dbReference>
<protein>
    <recommendedName>
        <fullName evidence="8">Membrane insertase YidC/Oxa/ALB C-terminal domain-containing protein</fullName>
    </recommendedName>
</protein>
<evidence type="ECO:0000256" key="4">
    <source>
        <dbReference type="ARBA" id="ARBA00022989"/>
    </source>
</evidence>
<feature type="transmembrane region" description="Helical" evidence="7">
    <location>
        <begin position="324"/>
        <end position="345"/>
    </location>
</feature>
<comment type="caution">
    <text evidence="9">The sequence shown here is derived from an EMBL/GenBank/DDBJ whole genome shotgun (WGS) entry which is preliminary data.</text>
</comment>
<evidence type="ECO:0000313" key="10">
    <source>
        <dbReference type="Proteomes" id="UP000807342"/>
    </source>
</evidence>
<accession>A0A9P5XJL3</accession>
<evidence type="ECO:0000256" key="2">
    <source>
        <dbReference type="ARBA" id="ARBA00009877"/>
    </source>
</evidence>
<dbReference type="Proteomes" id="UP000807342">
    <property type="component" value="Unassembled WGS sequence"/>
</dbReference>
<evidence type="ECO:0000259" key="8">
    <source>
        <dbReference type="Pfam" id="PF02096"/>
    </source>
</evidence>
<evidence type="ECO:0000256" key="6">
    <source>
        <dbReference type="RuleBase" id="RU003945"/>
    </source>
</evidence>
<keyword evidence="10" id="KW-1185">Reference proteome</keyword>
<feature type="transmembrane region" description="Helical" evidence="7">
    <location>
        <begin position="163"/>
        <end position="183"/>
    </location>
</feature>
<evidence type="ECO:0000313" key="9">
    <source>
        <dbReference type="EMBL" id="KAF9450755.1"/>
    </source>
</evidence>